<comment type="pathway">
    <text evidence="1">Nucleotide-sugar biosynthesis; UDP-N-acetyl-alpha-D-glucosamine biosynthesis; UDP-N-acetyl-alpha-D-glucosamine from N-acetyl-alpha-D-glucosamine 1-phosphate: step 1/1.</text>
</comment>
<dbReference type="PANTHER" id="PTHR11952">
    <property type="entry name" value="UDP- GLUCOSE PYROPHOSPHORYLASE"/>
    <property type="match status" value="1"/>
</dbReference>
<dbReference type="GO" id="GO:0006048">
    <property type="term" value="P:UDP-N-acetylglucosamine biosynthetic process"/>
    <property type="evidence" value="ECO:0007669"/>
    <property type="project" value="TreeGrafter"/>
</dbReference>
<gene>
    <name evidence="7" type="primary">uap1</name>
    <name evidence="7" type="ORF">DFA_11605</name>
</gene>
<dbReference type="InterPro" id="IPR002618">
    <property type="entry name" value="UDPGP_fam"/>
</dbReference>
<sequence length="482" mass="54899">MSTASQDQVQHPKYQQWEEEGQSQVFRWYNQLSQDEKASFDNDIDQIDVKEISTVYSKILDERVTQKVNLTYKGFKNVQTLDSITPAMRDEWENIGYKMIAEGKVGVLLLAGGQATRLGTTFPKGMYEIGLPSGKSLYQIQVERVLRLQELTMAKFNIKTIPPIRWYIMTSKATHNETISFFEKNKYFGLLKESFFFFSQKMIPCLTPQGKIINESSSKISLAPNGNGGLFKSLEISGALKDMKTNGIEYVSQYCVDNVLIKMVDPLFVGYMKKENADCAAKVVAKIDPEEPVGVMALENGKPRVLEYSEIDTESKLLRDENNKLVFNYAHICINGFSREFLERIAIEHLDSLPYHIAVKKIPEADENGVRQTPSQTNGWKLELFIFDVFPYAKHMVCLEIDRTDEFSPLKNNAGMPIPKDSPETCLRDICALYRRFIERSNGRVDNGKSDLCEVSPLVSYHGEGLKERVNGKTFTLPFELN</sequence>
<keyword evidence="4" id="KW-0808">Transferase</keyword>
<organism evidence="7 8">
    <name type="scientific">Cavenderia fasciculata</name>
    <name type="common">Slime mold</name>
    <name type="synonym">Dictyostelium fasciculatum</name>
    <dbReference type="NCBI Taxonomy" id="261658"/>
    <lineage>
        <taxon>Eukaryota</taxon>
        <taxon>Amoebozoa</taxon>
        <taxon>Evosea</taxon>
        <taxon>Eumycetozoa</taxon>
        <taxon>Dictyostelia</taxon>
        <taxon>Acytosteliales</taxon>
        <taxon>Cavenderiaceae</taxon>
        <taxon>Cavenderia</taxon>
    </lineage>
</organism>
<dbReference type="GO" id="GO:0003977">
    <property type="term" value="F:UDP-N-acetylglucosamine diphosphorylase activity"/>
    <property type="evidence" value="ECO:0007669"/>
    <property type="project" value="UniProtKB-EC"/>
</dbReference>
<dbReference type="OrthoDB" id="532420at2759"/>
<dbReference type="EMBL" id="GL883029">
    <property type="protein sequence ID" value="EGG13844.1"/>
    <property type="molecule type" value="Genomic_DNA"/>
</dbReference>
<reference evidence="8" key="1">
    <citation type="journal article" date="2011" name="Genome Res.">
        <title>Phylogeny-wide analysis of social amoeba genomes highlights ancient origins for complex intercellular communication.</title>
        <authorList>
            <person name="Heidel A.J."/>
            <person name="Lawal H.M."/>
            <person name="Felder M."/>
            <person name="Schilde C."/>
            <person name="Helps N.R."/>
            <person name="Tunggal B."/>
            <person name="Rivero F."/>
            <person name="John U."/>
            <person name="Schleicher M."/>
            <person name="Eichinger L."/>
            <person name="Platzer M."/>
            <person name="Noegel A.A."/>
            <person name="Schaap P."/>
            <person name="Gloeckner G."/>
        </authorList>
    </citation>
    <scope>NUCLEOTIDE SEQUENCE [LARGE SCALE GENOMIC DNA]</scope>
    <source>
        <strain evidence="8">SH3</strain>
    </source>
</reference>
<name>F4QDP7_CACFS</name>
<evidence type="ECO:0000256" key="5">
    <source>
        <dbReference type="ARBA" id="ARBA00022695"/>
    </source>
</evidence>
<dbReference type="Gene3D" id="3.90.550.10">
    <property type="entry name" value="Spore Coat Polysaccharide Biosynthesis Protein SpsA, Chain A"/>
    <property type="match status" value="1"/>
</dbReference>
<dbReference type="InterPro" id="IPR039741">
    <property type="entry name" value="UDP-sugar_pyrophosphorylase"/>
</dbReference>
<dbReference type="OMA" id="YFQVDNP"/>
<protein>
    <recommendedName>
        <fullName evidence="3">UDP-N-acetylglucosamine diphosphorylase</fullName>
        <ecNumber evidence="3">2.7.7.23</ecNumber>
    </recommendedName>
</protein>
<evidence type="ECO:0000313" key="7">
    <source>
        <dbReference type="EMBL" id="EGG13844.1"/>
    </source>
</evidence>
<dbReference type="PANTHER" id="PTHR11952:SF2">
    <property type="entry name" value="LD24639P"/>
    <property type="match status" value="1"/>
</dbReference>
<dbReference type="RefSeq" id="XP_004350552.1">
    <property type="nucleotide sequence ID" value="XM_004350501.1"/>
</dbReference>
<dbReference type="CDD" id="cd04193">
    <property type="entry name" value="UDPGlcNAc_PPase"/>
    <property type="match status" value="1"/>
</dbReference>
<evidence type="ECO:0000256" key="6">
    <source>
        <dbReference type="ARBA" id="ARBA00048493"/>
    </source>
</evidence>
<evidence type="ECO:0000256" key="1">
    <source>
        <dbReference type="ARBA" id="ARBA00005208"/>
    </source>
</evidence>
<evidence type="ECO:0000313" key="8">
    <source>
        <dbReference type="Proteomes" id="UP000007797"/>
    </source>
</evidence>
<keyword evidence="8" id="KW-1185">Reference proteome</keyword>
<dbReference type="InterPro" id="IPR029044">
    <property type="entry name" value="Nucleotide-diphossugar_trans"/>
</dbReference>
<evidence type="ECO:0000256" key="3">
    <source>
        <dbReference type="ARBA" id="ARBA00012457"/>
    </source>
</evidence>
<comment type="catalytic activity">
    <reaction evidence="6">
        <text>N-acetyl-alpha-D-glucosamine 1-phosphate + UTP + H(+) = UDP-N-acetyl-alpha-D-glucosamine + diphosphate</text>
        <dbReference type="Rhea" id="RHEA:13509"/>
        <dbReference type="ChEBI" id="CHEBI:15378"/>
        <dbReference type="ChEBI" id="CHEBI:33019"/>
        <dbReference type="ChEBI" id="CHEBI:46398"/>
        <dbReference type="ChEBI" id="CHEBI:57705"/>
        <dbReference type="ChEBI" id="CHEBI:57776"/>
        <dbReference type="EC" id="2.7.7.23"/>
    </reaction>
</comment>
<dbReference type="STRING" id="1054147.F4QDP7"/>
<proteinExistence type="inferred from homology"/>
<dbReference type="AlphaFoldDB" id="F4QDP7"/>
<dbReference type="KEGG" id="dfa:DFA_11605"/>
<comment type="similarity">
    <text evidence="2">Belongs to the UDPGP type 1 family.</text>
</comment>
<dbReference type="Proteomes" id="UP000007797">
    <property type="component" value="Unassembled WGS sequence"/>
</dbReference>
<dbReference type="Pfam" id="PF01704">
    <property type="entry name" value="UDPGP"/>
    <property type="match status" value="1"/>
</dbReference>
<dbReference type="GeneID" id="14865716"/>
<accession>F4QDP7</accession>
<evidence type="ECO:0000256" key="2">
    <source>
        <dbReference type="ARBA" id="ARBA00010401"/>
    </source>
</evidence>
<keyword evidence="5" id="KW-0548">Nucleotidyltransferase</keyword>
<dbReference type="EC" id="2.7.7.23" evidence="3"/>
<dbReference type="SUPFAM" id="SSF53448">
    <property type="entry name" value="Nucleotide-diphospho-sugar transferases"/>
    <property type="match status" value="1"/>
</dbReference>
<evidence type="ECO:0000256" key="4">
    <source>
        <dbReference type="ARBA" id="ARBA00022679"/>
    </source>
</evidence>